<proteinExistence type="predicted"/>
<evidence type="ECO:0000313" key="2">
    <source>
        <dbReference type="Proteomes" id="UP001152484"/>
    </source>
</evidence>
<keyword evidence="2" id="KW-1185">Reference proteome</keyword>
<evidence type="ECO:0000313" key="1">
    <source>
        <dbReference type="EMBL" id="CAH9086639.1"/>
    </source>
</evidence>
<comment type="caution">
    <text evidence="1">The sequence shown here is derived from an EMBL/GenBank/DDBJ whole genome shotgun (WGS) entry which is preliminary data.</text>
</comment>
<dbReference type="AlphaFoldDB" id="A0A9P0Z495"/>
<reference evidence="1" key="1">
    <citation type="submission" date="2022-07" db="EMBL/GenBank/DDBJ databases">
        <authorList>
            <person name="Macas J."/>
            <person name="Novak P."/>
            <person name="Neumann P."/>
        </authorList>
    </citation>
    <scope>NUCLEOTIDE SEQUENCE</scope>
</reference>
<accession>A0A9P0Z495</accession>
<organism evidence="1 2">
    <name type="scientific">Cuscuta europaea</name>
    <name type="common">European dodder</name>
    <dbReference type="NCBI Taxonomy" id="41803"/>
    <lineage>
        <taxon>Eukaryota</taxon>
        <taxon>Viridiplantae</taxon>
        <taxon>Streptophyta</taxon>
        <taxon>Embryophyta</taxon>
        <taxon>Tracheophyta</taxon>
        <taxon>Spermatophyta</taxon>
        <taxon>Magnoliopsida</taxon>
        <taxon>eudicotyledons</taxon>
        <taxon>Gunneridae</taxon>
        <taxon>Pentapetalae</taxon>
        <taxon>asterids</taxon>
        <taxon>lamiids</taxon>
        <taxon>Solanales</taxon>
        <taxon>Convolvulaceae</taxon>
        <taxon>Cuscuteae</taxon>
        <taxon>Cuscuta</taxon>
        <taxon>Cuscuta subgen. Cuscuta</taxon>
    </lineage>
</organism>
<name>A0A9P0Z495_CUSEU</name>
<sequence>MSRRDRWSSRRRLTSKSSSDVVEAMARYSASVEERATVLCFLELQLIGLRRQPNQEGVKFKRGYEREENTIMSGSTQVWKYPSLPMFGGRAVHKLGEFVDYETDEHNVGNHSYMEMS</sequence>
<dbReference type="Proteomes" id="UP001152484">
    <property type="component" value="Unassembled WGS sequence"/>
</dbReference>
<protein>
    <submittedName>
        <fullName evidence="1">Uncharacterized protein</fullName>
    </submittedName>
</protein>
<gene>
    <name evidence="1" type="ORF">CEURO_LOCUS9710</name>
</gene>
<dbReference type="EMBL" id="CAMAPE010000019">
    <property type="protein sequence ID" value="CAH9086639.1"/>
    <property type="molecule type" value="Genomic_DNA"/>
</dbReference>